<proteinExistence type="predicted"/>
<organism evidence="1 2">
    <name type="scientific">Cichorium intybus</name>
    <name type="common">Chicory</name>
    <dbReference type="NCBI Taxonomy" id="13427"/>
    <lineage>
        <taxon>Eukaryota</taxon>
        <taxon>Viridiplantae</taxon>
        <taxon>Streptophyta</taxon>
        <taxon>Embryophyta</taxon>
        <taxon>Tracheophyta</taxon>
        <taxon>Spermatophyta</taxon>
        <taxon>Magnoliopsida</taxon>
        <taxon>eudicotyledons</taxon>
        <taxon>Gunneridae</taxon>
        <taxon>Pentapetalae</taxon>
        <taxon>asterids</taxon>
        <taxon>campanulids</taxon>
        <taxon>Asterales</taxon>
        <taxon>Asteraceae</taxon>
        <taxon>Cichorioideae</taxon>
        <taxon>Cichorieae</taxon>
        <taxon>Cichoriinae</taxon>
        <taxon>Cichorium</taxon>
    </lineage>
</organism>
<evidence type="ECO:0000313" key="1">
    <source>
        <dbReference type="EMBL" id="KAI3764575.1"/>
    </source>
</evidence>
<reference evidence="2" key="1">
    <citation type="journal article" date="2022" name="Mol. Ecol. Resour.">
        <title>The genomes of chicory, endive, great burdock and yacon provide insights into Asteraceae palaeo-polyploidization history and plant inulin production.</title>
        <authorList>
            <person name="Fan W."/>
            <person name="Wang S."/>
            <person name="Wang H."/>
            <person name="Wang A."/>
            <person name="Jiang F."/>
            <person name="Liu H."/>
            <person name="Zhao H."/>
            <person name="Xu D."/>
            <person name="Zhang Y."/>
        </authorList>
    </citation>
    <scope>NUCLEOTIDE SEQUENCE [LARGE SCALE GENOMIC DNA]</scope>
    <source>
        <strain evidence="2">cv. Punajuju</strain>
    </source>
</reference>
<dbReference type="EMBL" id="CM042011">
    <property type="protein sequence ID" value="KAI3764575.1"/>
    <property type="molecule type" value="Genomic_DNA"/>
</dbReference>
<name>A0ACB9F0V2_CICIN</name>
<evidence type="ECO:0000313" key="2">
    <source>
        <dbReference type="Proteomes" id="UP001055811"/>
    </source>
</evidence>
<comment type="caution">
    <text evidence="1">The sequence shown here is derived from an EMBL/GenBank/DDBJ whole genome shotgun (WGS) entry which is preliminary data.</text>
</comment>
<dbReference type="Proteomes" id="UP001055811">
    <property type="component" value="Linkage Group LG03"/>
</dbReference>
<gene>
    <name evidence="1" type="ORF">L2E82_14586</name>
</gene>
<reference evidence="1 2" key="2">
    <citation type="journal article" date="2022" name="Mol. Ecol. Resour.">
        <title>The genomes of chicory, endive, great burdock and yacon provide insights into Asteraceae paleo-polyploidization history and plant inulin production.</title>
        <authorList>
            <person name="Fan W."/>
            <person name="Wang S."/>
            <person name="Wang H."/>
            <person name="Wang A."/>
            <person name="Jiang F."/>
            <person name="Liu H."/>
            <person name="Zhao H."/>
            <person name="Xu D."/>
            <person name="Zhang Y."/>
        </authorList>
    </citation>
    <scope>NUCLEOTIDE SEQUENCE [LARGE SCALE GENOMIC DNA]</scope>
    <source>
        <strain evidence="2">cv. Punajuju</strain>
        <tissue evidence="1">Leaves</tissue>
    </source>
</reference>
<sequence>MPTFDIPAELGDCKSLVWLDLNTNKLTGNIPPALFKQSGFIAAAYLTGKPFIYIKNDGSPQCHGAGNLLEFGGIWREDLDRISSRHPCNFTRLYLRITEPNFNHNGSMIFFDVSYNKLQGGSILIYHTTDYT</sequence>
<protein>
    <submittedName>
        <fullName evidence="1">Uncharacterized protein</fullName>
    </submittedName>
</protein>
<accession>A0ACB9F0V2</accession>
<keyword evidence="2" id="KW-1185">Reference proteome</keyword>